<reference evidence="4 5" key="1">
    <citation type="journal article" date="2008" name="Science">
        <title>The Physcomitrella genome reveals evolutionary insights into the conquest of land by plants.</title>
        <authorList>
            <person name="Rensing S."/>
            <person name="Lang D."/>
            <person name="Zimmer A."/>
            <person name="Terry A."/>
            <person name="Salamov A."/>
            <person name="Shapiro H."/>
            <person name="Nishiyama T."/>
            <person name="Perroud P.-F."/>
            <person name="Lindquist E."/>
            <person name="Kamisugi Y."/>
            <person name="Tanahashi T."/>
            <person name="Sakakibara K."/>
            <person name="Fujita T."/>
            <person name="Oishi K."/>
            <person name="Shin-I T."/>
            <person name="Kuroki Y."/>
            <person name="Toyoda A."/>
            <person name="Suzuki Y."/>
            <person name="Hashimoto A."/>
            <person name="Yamaguchi K."/>
            <person name="Sugano A."/>
            <person name="Kohara Y."/>
            <person name="Fujiyama A."/>
            <person name="Anterola A."/>
            <person name="Aoki S."/>
            <person name="Ashton N."/>
            <person name="Barbazuk W.B."/>
            <person name="Barker E."/>
            <person name="Bennetzen J."/>
            <person name="Bezanilla M."/>
            <person name="Blankenship R."/>
            <person name="Cho S.H."/>
            <person name="Dutcher S."/>
            <person name="Estelle M."/>
            <person name="Fawcett J.A."/>
            <person name="Gundlach H."/>
            <person name="Hanada K."/>
            <person name="Heyl A."/>
            <person name="Hicks K.A."/>
            <person name="Hugh J."/>
            <person name="Lohr M."/>
            <person name="Mayer K."/>
            <person name="Melkozernov A."/>
            <person name="Murata T."/>
            <person name="Nelson D."/>
            <person name="Pils B."/>
            <person name="Prigge M."/>
            <person name="Reiss B."/>
            <person name="Renner T."/>
            <person name="Rombauts S."/>
            <person name="Rushton P."/>
            <person name="Sanderfoot A."/>
            <person name="Schween G."/>
            <person name="Shiu S.-H."/>
            <person name="Stueber K."/>
            <person name="Theodoulou F.L."/>
            <person name="Tu H."/>
            <person name="Van de Peer Y."/>
            <person name="Verrier P.J."/>
            <person name="Waters E."/>
            <person name="Wood A."/>
            <person name="Yang L."/>
            <person name="Cove D."/>
            <person name="Cuming A."/>
            <person name="Hasebe M."/>
            <person name="Lucas S."/>
            <person name="Mishler D.B."/>
            <person name="Reski R."/>
            <person name="Grigoriev I."/>
            <person name="Quatrano R.S."/>
            <person name="Boore J.L."/>
        </authorList>
    </citation>
    <scope>NUCLEOTIDE SEQUENCE [LARGE SCALE GENOMIC DNA]</scope>
    <source>
        <strain evidence="4 5">cv. Gransden 2004</strain>
    </source>
</reference>
<organism evidence="4 5">
    <name type="scientific">Physcomitrium patens</name>
    <name type="common">Spreading-leaved earth moss</name>
    <name type="synonym">Physcomitrella patens</name>
    <dbReference type="NCBI Taxonomy" id="3218"/>
    <lineage>
        <taxon>Eukaryota</taxon>
        <taxon>Viridiplantae</taxon>
        <taxon>Streptophyta</taxon>
        <taxon>Embryophyta</taxon>
        <taxon>Bryophyta</taxon>
        <taxon>Bryophytina</taxon>
        <taxon>Bryopsida</taxon>
        <taxon>Funariidae</taxon>
        <taxon>Funariales</taxon>
        <taxon>Funariaceae</taxon>
        <taxon>Physcomitrium</taxon>
    </lineage>
</organism>
<dbReference type="PANTHER" id="PTHR13622:SF8">
    <property type="entry name" value="THIAMIN PYROPHOSPHOKINASE 1"/>
    <property type="match status" value="1"/>
</dbReference>
<gene>
    <name evidence="4" type="primary">LOC112289597</name>
</gene>
<dbReference type="Proteomes" id="UP000006727">
    <property type="component" value="Chromosome 12"/>
</dbReference>
<accession>A0A7I4F2D8</accession>
<comment type="function">
    <text evidence="1">Probably mediates the hydrolysis of some nucleoside diphosphate derivatives.</text>
</comment>
<dbReference type="EMBL" id="ABEU02000012">
    <property type="status" value="NOT_ANNOTATED_CDS"/>
    <property type="molecule type" value="Genomic_DNA"/>
</dbReference>
<evidence type="ECO:0000256" key="2">
    <source>
        <dbReference type="ARBA" id="ARBA00005582"/>
    </source>
</evidence>
<dbReference type="PROSITE" id="PS51462">
    <property type="entry name" value="NUDIX"/>
    <property type="match status" value="1"/>
</dbReference>
<sequence length="358" mass="40157">MATLLMPCISRFLASPHLRPALNGHGTTSDFIRVSKSINHVVPRLWARITSAQAASRAVENDLQGYWKHVYICNSGRERQVEFLPFIVEDSKIGYIHPKFLKHLRRFPEVFIVRDDVVNGMSKGWVTLHELLQTPQLRTDAIGVVLLSLEMEGLIPGWRNEHYPVVISFGGRSLFSLERAAVPFFGIKAYGVHMNGYVQVDGEKHLWVAKRSATKQTFPGMLDHLVAGGQSEGIGCKENLLKECDEEAAIPAFLAEKATAVGAVSYEQIKGEAFKRDVLFCYDLELPADFQPSNKDGEVESFELVPVAEVAEIIRTSQRYKPNCALVVIDFLFRNGYIHPDQPGYLQLLQSLRSGECQ</sequence>
<dbReference type="GO" id="GO:0044715">
    <property type="term" value="F:8-oxo-dGDP phosphatase activity"/>
    <property type="evidence" value="ECO:0000318"/>
    <property type="project" value="GO_Central"/>
</dbReference>
<dbReference type="OMA" id="VPLQTMY"/>
<dbReference type="FunFam" id="3.90.79.10:FF:000019">
    <property type="entry name" value="Thiamin pyrophosphokinase, putative"/>
    <property type="match status" value="1"/>
</dbReference>
<dbReference type="InterPro" id="IPR031804">
    <property type="entry name" value="DUF4743"/>
</dbReference>
<evidence type="ECO:0000313" key="4">
    <source>
        <dbReference type="EnsemblPlants" id="Pp3c12_9090V3.1"/>
    </source>
</evidence>
<dbReference type="OrthoDB" id="10261522at2759"/>
<evidence type="ECO:0000313" key="5">
    <source>
        <dbReference type="Proteomes" id="UP000006727"/>
    </source>
</evidence>
<proteinExistence type="inferred from homology"/>
<dbReference type="Gramene" id="Pp3c12_9090V3.1">
    <property type="protein sequence ID" value="Pp3c12_9090V3.1"/>
    <property type="gene ID" value="Pp3c12_9090"/>
</dbReference>
<dbReference type="CDD" id="cd03676">
    <property type="entry name" value="NUDIX_Tnr3_like"/>
    <property type="match status" value="1"/>
</dbReference>
<dbReference type="RefSeq" id="XP_024390700.1">
    <property type="nucleotide sequence ID" value="XM_024534932.2"/>
</dbReference>
<dbReference type="Pfam" id="PF15916">
    <property type="entry name" value="DUF4743"/>
    <property type="match status" value="1"/>
</dbReference>
<dbReference type="InterPro" id="IPR015797">
    <property type="entry name" value="NUDIX_hydrolase-like_dom_sf"/>
</dbReference>
<evidence type="ECO:0000256" key="1">
    <source>
        <dbReference type="ARBA" id="ARBA00003778"/>
    </source>
</evidence>
<evidence type="ECO:0000259" key="3">
    <source>
        <dbReference type="PROSITE" id="PS51462"/>
    </source>
</evidence>
<name>A0A7I4F2D8_PHYPA</name>
<dbReference type="KEGG" id="ppp:112289597"/>
<dbReference type="SUPFAM" id="SSF55811">
    <property type="entry name" value="Nudix"/>
    <property type="match status" value="1"/>
</dbReference>
<feature type="domain" description="Nudix hydrolase" evidence="3">
    <location>
        <begin position="189"/>
        <end position="330"/>
    </location>
</feature>
<keyword evidence="5" id="KW-1185">Reference proteome</keyword>
<comment type="similarity">
    <text evidence="2">Belongs to the Nudix hydrolase family.</text>
</comment>
<dbReference type="InterPro" id="IPR000086">
    <property type="entry name" value="NUDIX_hydrolase_dom"/>
</dbReference>
<dbReference type="Gramene" id="Pp3c12_9090V3.2">
    <property type="protein sequence ID" value="Pp3c12_9090V3.2"/>
    <property type="gene ID" value="Pp3c12_9090"/>
</dbReference>
<reference evidence="4 5" key="2">
    <citation type="journal article" date="2018" name="Plant J.">
        <title>The Physcomitrella patens chromosome-scale assembly reveals moss genome structure and evolution.</title>
        <authorList>
            <person name="Lang D."/>
            <person name="Ullrich K.K."/>
            <person name="Murat F."/>
            <person name="Fuchs J."/>
            <person name="Jenkins J."/>
            <person name="Haas F.B."/>
            <person name="Piednoel M."/>
            <person name="Gundlach H."/>
            <person name="Van Bel M."/>
            <person name="Meyberg R."/>
            <person name="Vives C."/>
            <person name="Morata J."/>
            <person name="Symeonidi A."/>
            <person name="Hiss M."/>
            <person name="Muchero W."/>
            <person name="Kamisugi Y."/>
            <person name="Saleh O."/>
            <person name="Blanc G."/>
            <person name="Decker E.L."/>
            <person name="van Gessel N."/>
            <person name="Grimwood J."/>
            <person name="Hayes R.D."/>
            <person name="Graham S.W."/>
            <person name="Gunter L.E."/>
            <person name="McDaniel S.F."/>
            <person name="Hoernstein S.N.W."/>
            <person name="Larsson A."/>
            <person name="Li F.W."/>
            <person name="Perroud P.F."/>
            <person name="Phillips J."/>
            <person name="Ranjan P."/>
            <person name="Rokshar D.S."/>
            <person name="Rothfels C.J."/>
            <person name="Schneider L."/>
            <person name="Shu S."/>
            <person name="Stevenson D.W."/>
            <person name="Thummler F."/>
            <person name="Tillich M."/>
            <person name="Villarreal Aguilar J.C."/>
            <person name="Widiez T."/>
            <person name="Wong G.K."/>
            <person name="Wymore A."/>
            <person name="Zhang Y."/>
            <person name="Zimmer A.D."/>
            <person name="Quatrano R.S."/>
            <person name="Mayer K.F.X."/>
            <person name="Goodstein D."/>
            <person name="Casacuberta J.M."/>
            <person name="Vandepoele K."/>
            <person name="Reski R."/>
            <person name="Cuming A.C."/>
            <person name="Tuskan G.A."/>
            <person name="Maumus F."/>
            <person name="Salse J."/>
            <person name="Schmutz J."/>
            <person name="Rensing S.A."/>
        </authorList>
    </citation>
    <scope>NUCLEOTIDE SEQUENCE [LARGE SCALE GENOMIC DNA]</scope>
    <source>
        <strain evidence="4 5">cv. Gransden 2004</strain>
    </source>
</reference>
<protein>
    <recommendedName>
        <fullName evidence="3">Nudix hydrolase domain-containing protein</fullName>
    </recommendedName>
</protein>
<dbReference type="GeneID" id="112289597"/>
<dbReference type="Gene3D" id="3.90.79.10">
    <property type="entry name" value="Nucleoside Triphosphate Pyrophosphohydrolase"/>
    <property type="match status" value="1"/>
</dbReference>
<dbReference type="AlphaFoldDB" id="A0A7I4F2D8"/>
<reference evidence="4" key="3">
    <citation type="submission" date="2020-12" db="UniProtKB">
        <authorList>
            <consortium name="EnsemblPlants"/>
        </authorList>
    </citation>
    <scope>IDENTIFICATION</scope>
</reference>
<dbReference type="EnsemblPlants" id="Pp3c12_9090V3.1">
    <property type="protein sequence ID" value="Pp3c12_9090V3.1"/>
    <property type="gene ID" value="Pp3c12_9090"/>
</dbReference>
<dbReference type="EnsemblPlants" id="Pp3c12_9090V3.2">
    <property type="protein sequence ID" value="Pp3c12_9090V3.2"/>
    <property type="gene ID" value="Pp3c12_9090"/>
</dbReference>
<dbReference type="PANTHER" id="PTHR13622">
    <property type="entry name" value="THIAMIN PYROPHOSPHOKINASE"/>
    <property type="match status" value="1"/>
</dbReference>
<dbReference type="Pfam" id="PF00293">
    <property type="entry name" value="NUDIX"/>
    <property type="match status" value="1"/>
</dbReference>